<dbReference type="AlphaFoldDB" id="A0A557ZLM2"/>
<keyword evidence="4 7" id="KW-0812">Transmembrane</keyword>
<feature type="transmembrane region" description="Helical" evidence="7">
    <location>
        <begin position="458"/>
        <end position="475"/>
    </location>
</feature>
<dbReference type="PANTHER" id="PTHR42718:SF46">
    <property type="entry name" value="BLR6921 PROTEIN"/>
    <property type="match status" value="1"/>
</dbReference>
<reference evidence="9 10" key="1">
    <citation type="submission" date="2019-07" db="EMBL/GenBank/DDBJ databases">
        <title>New species of Amycolatopsis and Streptomyces.</title>
        <authorList>
            <person name="Duangmal K."/>
            <person name="Teo W.F.A."/>
            <person name="Lipun K."/>
        </authorList>
    </citation>
    <scope>NUCLEOTIDE SEQUENCE [LARGE SCALE GENOMIC DNA]</scope>
    <source>
        <strain evidence="9 10">JCM 30562</strain>
    </source>
</reference>
<gene>
    <name evidence="9" type="ORF">FNH06_39530</name>
</gene>
<feature type="transmembrane region" description="Helical" evidence="7">
    <location>
        <begin position="343"/>
        <end position="362"/>
    </location>
</feature>
<feature type="domain" description="Major facilitator superfamily (MFS) profile" evidence="8">
    <location>
        <begin position="26"/>
        <end position="476"/>
    </location>
</feature>
<feature type="transmembrane region" description="Helical" evidence="7">
    <location>
        <begin position="282"/>
        <end position="307"/>
    </location>
</feature>
<keyword evidence="6 7" id="KW-0472">Membrane</keyword>
<evidence type="ECO:0000256" key="7">
    <source>
        <dbReference type="SAM" id="Phobius"/>
    </source>
</evidence>
<feature type="transmembrane region" description="Helical" evidence="7">
    <location>
        <begin position="416"/>
        <end position="438"/>
    </location>
</feature>
<evidence type="ECO:0000256" key="1">
    <source>
        <dbReference type="ARBA" id="ARBA00004651"/>
    </source>
</evidence>
<dbReference type="OrthoDB" id="4080117at2"/>
<evidence type="ECO:0000313" key="10">
    <source>
        <dbReference type="Proteomes" id="UP000318578"/>
    </source>
</evidence>
<evidence type="ECO:0000256" key="3">
    <source>
        <dbReference type="ARBA" id="ARBA00022475"/>
    </source>
</evidence>
<feature type="transmembrane region" description="Helical" evidence="7">
    <location>
        <begin position="213"/>
        <end position="231"/>
    </location>
</feature>
<dbReference type="SUPFAM" id="SSF103473">
    <property type="entry name" value="MFS general substrate transporter"/>
    <property type="match status" value="1"/>
</dbReference>
<name>A0A557ZLM2_9PSEU</name>
<comment type="caution">
    <text evidence="9">The sequence shown here is derived from an EMBL/GenBank/DDBJ whole genome shotgun (WGS) entry which is preliminary data.</text>
</comment>
<keyword evidence="2" id="KW-0813">Transport</keyword>
<dbReference type="InterPro" id="IPR036259">
    <property type="entry name" value="MFS_trans_sf"/>
</dbReference>
<evidence type="ECO:0000256" key="5">
    <source>
        <dbReference type="ARBA" id="ARBA00022989"/>
    </source>
</evidence>
<dbReference type="CDD" id="cd17321">
    <property type="entry name" value="MFS_MMR_MDR_like"/>
    <property type="match status" value="1"/>
</dbReference>
<dbReference type="PRINTS" id="PR01036">
    <property type="entry name" value="TCRTETB"/>
</dbReference>
<dbReference type="Gene3D" id="1.20.1250.20">
    <property type="entry name" value="MFS general substrate transporter like domains"/>
    <property type="match status" value="1"/>
</dbReference>
<dbReference type="PANTHER" id="PTHR42718">
    <property type="entry name" value="MAJOR FACILITATOR SUPERFAMILY MULTIDRUG TRANSPORTER MFSC"/>
    <property type="match status" value="1"/>
</dbReference>
<dbReference type="EMBL" id="VJZA01000189">
    <property type="protein sequence ID" value="TVT12926.1"/>
    <property type="molecule type" value="Genomic_DNA"/>
</dbReference>
<feature type="transmembrane region" description="Helical" evidence="7">
    <location>
        <begin position="368"/>
        <end position="388"/>
    </location>
</feature>
<feature type="transmembrane region" description="Helical" evidence="7">
    <location>
        <begin position="60"/>
        <end position="79"/>
    </location>
</feature>
<dbReference type="GO" id="GO:0005886">
    <property type="term" value="C:plasma membrane"/>
    <property type="evidence" value="ECO:0007669"/>
    <property type="project" value="UniProtKB-SubCell"/>
</dbReference>
<keyword evidence="3" id="KW-1003">Cell membrane</keyword>
<feature type="transmembrane region" description="Helical" evidence="7">
    <location>
        <begin position="178"/>
        <end position="201"/>
    </location>
</feature>
<accession>A0A557ZLM2</accession>
<keyword evidence="5 7" id="KW-1133">Transmembrane helix</keyword>
<dbReference type="Proteomes" id="UP000318578">
    <property type="component" value="Unassembled WGS sequence"/>
</dbReference>
<evidence type="ECO:0000256" key="4">
    <source>
        <dbReference type="ARBA" id="ARBA00022692"/>
    </source>
</evidence>
<feature type="transmembrane region" description="Helical" evidence="7">
    <location>
        <begin position="121"/>
        <end position="142"/>
    </location>
</feature>
<feature type="transmembrane region" description="Helical" evidence="7">
    <location>
        <begin position="237"/>
        <end position="261"/>
    </location>
</feature>
<proteinExistence type="predicted"/>
<sequence>MSAASPGAPGAGVAKDDATPDRRWLVLAVVALAQLMVVLDGTIVNIALPSAQQALGFSDSGRQWVVTAYALSFGSLLLVGGRLGDMFSRKWVFVAGLVGFAIASAIGGGAGSFVVLVTARALQGVFGAVLAPSALGTLVSVFTDPRERARAFGVFGSVAAGGSAVGLILGGVLTEYFSWRWCLFINLVFAAIAVAGALVCIRGGRAPRRPRMDWPGALLACTGLFAIVFGFSHAGTAGWTAALTLGSLVGGVVLLAGFILAERHARHPLLPMRVIVDRARGGAYVALGISGIAIFGTFLFLTFYLQVVKGDSPLATGLLFLPMTGSILISSNLSGTIGVGPRALIAAGMLLCAGGLVLLTQVTVTSSYVSVVLPALLILGVGLGLIFAQTINTATAGLAREDSGVASALVNTMQQVGGSIGTSALSTIALSVAATYLIGHPSGPQAAEIAATHGYTTAFAVSAGLLGLGFILALVL</sequence>
<dbReference type="GO" id="GO:0022857">
    <property type="term" value="F:transmembrane transporter activity"/>
    <property type="evidence" value="ECO:0007669"/>
    <property type="project" value="InterPro"/>
</dbReference>
<feature type="non-terminal residue" evidence="9">
    <location>
        <position position="476"/>
    </location>
</feature>
<evidence type="ECO:0000313" key="9">
    <source>
        <dbReference type="EMBL" id="TVT12926.1"/>
    </source>
</evidence>
<dbReference type="InterPro" id="IPR020846">
    <property type="entry name" value="MFS_dom"/>
</dbReference>
<feature type="transmembrane region" description="Helical" evidence="7">
    <location>
        <begin position="154"/>
        <end position="172"/>
    </location>
</feature>
<keyword evidence="10" id="KW-1185">Reference proteome</keyword>
<evidence type="ECO:0000256" key="2">
    <source>
        <dbReference type="ARBA" id="ARBA00022448"/>
    </source>
</evidence>
<dbReference type="InterPro" id="IPR011701">
    <property type="entry name" value="MFS"/>
</dbReference>
<protein>
    <submittedName>
        <fullName evidence="9">MFS transporter</fullName>
    </submittedName>
</protein>
<comment type="subcellular location">
    <subcellularLocation>
        <location evidence="1">Cell membrane</location>
        <topology evidence="1">Multi-pass membrane protein</topology>
    </subcellularLocation>
</comment>
<dbReference type="Pfam" id="PF07690">
    <property type="entry name" value="MFS_1"/>
    <property type="match status" value="1"/>
</dbReference>
<evidence type="ECO:0000256" key="6">
    <source>
        <dbReference type="ARBA" id="ARBA00023136"/>
    </source>
</evidence>
<organism evidence="9 10">
    <name type="scientific">Amycolatopsis acidiphila</name>
    <dbReference type="NCBI Taxonomy" id="715473"/>
    <lineage>
        <taxon>Bacteria</taxon>
        <taxon>Bacillati</taxon>
        <taxon>Actinomycetota</taxon>
        <taxon>Actinomycetes</taxon>
        <taxon>Pseudonocardiales</taxon>
        <taxon>Pseudonocardiaceae</taxon>
        <taxon>Amycolatopsis</taxon>
    </lineage>
</organism>
<dbReference type="Gene3D" id="1.20.1720.10">
    <property type="entry name" value="Multidrug resistance protein D"/>
    <property type="match status" value="1"/>
</dbReference>
<feature type="transmembrane region" description="Helical" evidence="7">
    <location>
        <begin position="91"/>
        <end position="115"/>
    </location>
</feature>
<feature type="transmembrane region" description="Helical" evidence="7">
    <location>
        <begin position="313"/>
        <end position="331"/>
    </location>
</feature>
<dbReference type="PROSITE" id="PS50850">
    <property type="entry name" value="MFS"/>
    <property type="match status" value="1"/>
</dbReference>
<feature type="transmembrane region" description="Helical" evidence="7">
    <location>
        <begin position="24"/>
        <end position="48"/>
    </location>
</feature>
<dbReference type="RefSeq" id="WP_144646357.1">
    <property type="nucleotide sequence ID" value="NZ_VJZA01000189.1"/>
</dbReference>
<evidence type="ECO:0000259" key="8">
    <source>
        <dbReference type="PROSITE" id="PS50850"/>
    </source>
</evidence>